<gene>
    <name evidence="2" type="ORF">BST86_03545</name>
</gene>
<dbReference type="OrthoDB" id="9774262at2"/>
<evidence type="ECO:0000313" key="2">
    <source>
        <dbReference type="EMBL" id="PRP66228.1"/>
    </source>
</evidence>
<dbReference type="Pfam" id="PF02836">
    <property type="entry name" value="Glyco_hydro_2_C"/>
    <property type="match status" value="1"/>
</dbReference>
<dbReference type="SUPFAM" id="SSF51445">
    <property type="entry name" value="(Trans)glycosidases"/>
    <property type="match status" value="1"/>
</dbReference>
<protein>
    <submittedName>
        <fullName evidence="2">Glycosyl hydrolase family 5</fullName>
    </submittedName>
</protein>
<dbReference type="Gene3D" id="3.20.20.80">
    <property type="entry name" value="Glycosidases"/>
    <property type="match status" value="1"/>
</dbReference>
<reference evidence="2 3" key="1">
    <citation type="submission" date="2016-11" db="EMBL/GenBank/DDBJ databases">
        <title>Trade-off between light-utilization and light-protection in marine flavobacteria.</title>
        <authorList>
            <person name="Kumagai Y."/>
        </authorList>
    </citation>
    <scope>NUCLEOTIDE SEQUENCE [LARGE SCALE GENOMIC DNA]</scope>
    <source>
        <strain evidence="2 3">JCM 17109</strain>
    </source>
</reference>
<dbReference type="EMBL" id="MQUC01000003">
    <property type="protein sequence ID" value="PRP66228.1"/>
    <property type="molecule type" value="Genomic_DNA"/>
</dbReference>
<sequence length="503" mass="58531">MKKNKTLYRILIVAAFLVLFAGILFGISQLLAYLNTGADRSTMLHLDLERENYYVPEVLWESIENPGRPLEPANQEKIEQDYLDAWYVKNQALFTGDDAGIYDHYTKSARAKVRELISYNASEDISIESTTLSHHLTLDFYSADGTLAVLTDRNVRGVEQLYKNDEFVLQREFNNDYRIVLLLEDGFWRVRHFELLQTHPIKENKPVISSEIKNLAGLNYYPQDSPWDTFGENFDAAQIAADFKIIQDLQLNTIRIFLSYEDFKISENSNEKMEKLTNLLDQADKADLEVMVTLFDFYGDYGIQDWTLTNAYLKNIVDHMKDHPAVYAWDIKNEPDLDYDSREKRKVNAWLSQTITRLKELDSIHPVTIGWSTAAAAVELEDQVDLVSYHYYQDLEDLSATHQELKSKTKKPIVLQEIGWSSYHGLWNPFGMDEEDQAEKYTEFFTTQKRDSINYLSWTLYDFQEVPSSVAGSRPWRRNKQKYFGLIDVDGEKKPSYSAFLKK</sequence>
<dbReference type="Proteomes" id="UP000239532">
    <property type="component" value="Unassembled WGS sequence"/>
</dbReference>
<evidence type="ECO:0000259" key="1">
    <source>
        <dbReference type="Pfam" id="PF02836"/>
    </source>
</evidence>
<name>A0A2S9WRY2_9FLAO</name>
<dbReference type="RefSeq" id="WP_105982066.1">
    <property type="nucleotide sequence ID" value="NZ_MQUC01000003.1"/>
</dbReference>
<feature type="domain" description="Glycoside hydrolase family 2 catalytic" evidence="1">
    <location>
        <begin position="313"/>
        <end position="424"/>
    </location>
</feature>
<evidence type="ECO:0000313" key="3">
    <source>
        <dbReference type="Proteomes" id="UP000239532"/>
    </source>
</evidence>
<keyword evidence="2" id="KW-0378">Hydrolase</keyword>
<organism evidence="2 3">
    <name type="scientific">Nonlabens agnitus</name>
    <dbReference type="NCBI Taxonomy" id="870484"/>
    <lineage>
        <taxon>Bacteria</taxon>
        <taxon>Pseudomonadati</taxon>
        <taxon>Bacteroidota</taxon>
        <taxon>Flavobacteriia</taxon>
        <taxon>Flavobacteriales</taxon>
        <taxon>Flavobacteriaceae</taxon>
        <taxon>Nonlabens</taxon>
    </lineage>
</organism>
<dbReference type="GO" id="GO:0004553">
    <property type="term" value="F:hydrolase activity, hydrolyzing O-glycosyl compounds"/>
    <property type="evidence" value="ECO:0007669"/>
    <property type="project" value="InterPro"/>
</dbReference>
<dbReference type="GO" id="GO:0005975">
    <property type="term" value="P:carbohydrate metabolic process"/>
    <property type="evidence" value="ECO:0007669"/>
    <property type="project" value="InterPro"/>
</dbReference>
<accession>A0A2S9WRY2</accession>
<proteinExistence type="predicted"/>
<dbReference type="InterPro" id="IPR006103">
    <property type="entry name" value="Glyco_hydro_2_cat"/>
</dbReference>
<keyword evidence="3" id="KW-1185">Reference proteome</keyword>
<comment type="caution">
    <text evidence="2">The sequence shown here is derived from an EMBL/GenBank/DDBJ whole genome shotgun (WGS) entry which is preliminary data.</text>
</comment>
<dbReference type="InterPro" id="IPR017853">
    <property type="entry name" value="GH"/>
</dbReference>
<dbReference type="AlphaFoldDB" id="A0A2S9WRY2"/>